<dbReference type="InterPro" id="IPR006685">
    <property type="entry name" value="MscS_channel_2nd"/>
</dbReference>
<keyword evidence="13" id="KW-1185">Reference proteome</keyword>
<sequence>MQLTQRSTGFRDGRLRRQAVRPVRLFAALAALAVVLLQLAAAAPAGAQQAANDAPQVMSAEAFDSLKRRTDFALQGRDTSEERLAELRKQLQQAATNAAARGEALRGDLQAVQKQLDALGPPPGEKDPPESAEIAKERENLKAEISRIDGRIKALELRRTEASTLSDRIGSFQRARLIDWLSTRGPLPLAPATLTAAGAESAAFSEALIAWTGRSTLFSGEGLGARWMWLIAVFLLAWAIGWPLRRTLIARVLPESDASRPAPDFTERVVRAALVGMVRAVPMALAITAVYAALFRIGVLGELETAVVETSYRGLMALVAAASLTRATFSPARPSWRLVPVTDAAATRATLLLIGLAAVFVVKEILLASIRHAEGGRALLTLVSASGIVLTTVLVWMLAARRTWAQSHGAEVGHDPESEAAAHTMTRWAKPLRLLARGVAVLTSAAVLVGYHHFADFVTDRALLTAAIITVLMLSRVLLVELLRDQLTRRKAARAQEDSQKGRVALAWASLAIDVALIAAGVFLLLPLWGADQGSLTGLLATAVTGFQIGEVRISVTEILIGIGGFVLVLALTKQLKTLLSNRILPMTQLDSGVQDSIATGIGYVGFVIAGLTAVSLVGLDLSNLAIVVGALSVGIGFGLQNIVNNFVSGIILLVERPMKVGDWVQASSAEGFVKRISVRATEIETFDRSSVIVPNSELIAAPVTNWYFKNRMGRIKINVGVSYASDVEKVRDILMAAAVAHPQTLSYPSPVVYFMEFGASSLDFTLILYVADIGHKFQVASDIRFDITRRFRDADIEIPFPQQDIHIRDLDRLERLFHPGEARSAGTQERESEQPAEVRKRREVRVERAVDADGDGDADTD</sequence>
<feature type="chain" id="PRO_5039887444" evidence="9">
    <location>
        <begin position="48"/>
        <end position="862"/>
    </location>
</feature>
<dbReference type="PANTHER" id="PTHR30347">
    <property type="entry name" value="POTASSIUM CHANNEL RELATED"/>
    <property type="match status" value="1"/>
</dbReference>
<dbReference type="GO" id="GO:0008381">
    <property type="term" value="F:mechanosensitive monoatomic ion channel activity"/>
    <property type="evidence" value="ECO:0007669"/>
    <property type="project" value="UniProtKB-ARBA"/>
</dbReference>
<feature type="transmembrane region" description="Helical" evidence="8">
    <location>
        <begin position="350"/>
        <end position="370"/>
    </location>
</feature>
<evidence type="ECO:0000259" key="11">
    <source>
        <dbReference type="Pfam" id="PF21082"/>
    </source>
</evidence>
<dbReference type="Pfam" id="PF00924">
    <property type="entry name" value="MS_channel_2nd"/>
    <property type="match status" value="1"/>
</dbReference>
<dbReference type="InterPro" id="IPR011066">
    <property type="entry name" value="MscS_channel_C_sf"/>
</dbReference>
<evidence type="ECO:0000256" key="6">
    <source>
        <dbReference type="ARBA" id="ARBA00023136"/>
    </source>
</evidence>
<feature type="compositionally biased region" description="Basic and acidic residues" evidence="7">
    <location>
        <begin position="829"/>
        <end position="852"/>
    </location>
</feature>
<dbReference type="InterPro" id="IPR023408">
    <property type="entry name" value="MscS_beta-dom_sf"/>
</dbReference>
<dbReference type="InterPro" id="IPR010920">
    <property type="entry name" value="LSM_dom_sf"/>
</dbReference>
<dbReference type="PROSITE" id="PS01246">
    <property type="entry name" value="UPF0003"/>
    <property type="match status" value="1"/>
</dbReference>
<feature type="transmembrane region" description="Helical" evidence="8">
    <location>
        <begin position="376"/>
        <end position="399"/>
    </location>
</feature>
<keyword evidence="3" id="KW-1003">Cell membrane</keyword>
<dbReference type="PANTHER" id="PTHR30347:SF1">
    <property type="entry name" value="MECHANOSENSITIVE CHANNEL MSCK"/>
    <property type="match status" value="1"/>
</dbReference>
<keyword evidence="6 8" id="KW-0472">Membrane</keyword>
<dbReference type="Proteomes" id="UP001055804">
    <property type="component" value="Unassembled WGS sequence"/>
</dbReference>
<dbReference type="GO" id="GO:0005886">
    <property type="term" value="C:plasma membrane"/>
    <property type="evidence" value="ECO:0007669"/>
    <property type="project" value="UniProtKB-SubCell"/>
</dbReference>
<feature type="transmembrane region" description="Helical" evidence="8">
    <location>
        <begin position="597"/>
        <end position="619"/>
    </location>
</feature>
<accession>A0A9J6P9P0</accession>
<organism evidence="12 13">
    <name type="scientific">Futiania mangrovi</name>
    <dbReference type="NCBI Taxonomy" id="2959716"/>
    <lineage>
        <taxon>Bacteria</taxon>
        <taxon>Pseudomonadati</taxon>
        <taxon>Pseudomonadota</taxon>
        <taxon>Alphaproteobacteria</taxon>
        <taxon>Futianiales</taxon>
        <taxon>Futianiaceae</taxon>
        <taxon>Futiania</taxon>
    </lineage>
</organism>
<feature type="domain" description="Mechanosensitive ion channel MscS C-terminal" evidence="11">
    <location>
        <begin position="716"/>
        <end position="799"/>
    </location>
</feature>
<dbReference type="Gene3D" id="1.10.287.1260">
    <property type="match status" value="1"/>
</dbReference>
<protein>
    <submittedName>
        <fullName evidence="12">Mechanosensitive ion channel</fullName>
    </submittedName>
</protein>
<dbReference type="InterPro" id="IPR011014">
    <property type="entry name" value="MscS_channel_TM-2"/>
</dbReference>
<evidence type="ECO:0000256" key="2">
    <source>
        <dbReference type="ARBA" id="ARBA00008017"/>
    </source>
</evidence>
<evidence type="ECO:0000256" key="3">
    <source>
        <dbReference type="ARBA" id="ARBA00022475"/>
    </source>
</evidence>
<dbReference type="InterPro" id="IPR006686">
    <property type="entry name" value="MscS_channel_CS"/>
</dbReference>
<evidence type="ECO:0000256" key="7">
    <source>
        <dbReference type="SAM" id="MobiDB-lite"/>
    </source>
</evidence>
<gene>
    <name evidence="12" type="ORF">NJQ99_09720</name>
</gene>
<dbReference type="RefSeq" id="WP_269332635.1">
    <property type="nucleotide sequence ID" value="NZ_JAMZFT010000002.1"/>
</dbReference>
<feature type="signal peptide" evidence="9">
    <location>
        <begin position="1"/>
        <end position="47"/>
    </location>
</feature>
<feature type="transmembrane region" description="Helical" evidence="8">
    <location>
        <begin position="311"/>
        <end position="329"/>
    </location>
</feature>
<evidence type="ECO:0000256" key="5">
    <source>
        <dbReference type="ARBA" id="ARBA00022989"/>
    </source>
</evidence>
<evidence type="ECO:0000259" key="10">
    <source>
        <dbReference type="Pfam" id="PF00924"/>
    </source>
</evidence>
<keyword evidence="4 8" id="KW-0812">Transmembrane</keyword>
<evidence type="ECO:0000256" key="9">
    <source>
        <dbReference type="SAM" id="SignalP"/>
    </source>
</evidence>
<keyword evidence="9" id="KW-0732">Signal</keyword>
<evidence type="ECO:0000313" key="12">
    <source>
        <dbReference type="EMBL" id="MCP1336684.1"/>
    </source>
</evidence>
<comment type="similarity">
    <text evidence="2">Belongs to the MscS (TC 1.A.23) family.</text>
</comment>
<name>A0A9J6P9P0_9PROT</name>
<proteinExistence type="inferred from homology"/>
<dbReference type="InterPro" id="IPR049278">
    <property type="entry name" value="MS_channel_C"/>
</dbReference>
<dbReference type="Gene3D" id="3.30.70.100">
    <property type="match status" value="1"/>
</dbReference>
<feature type="region of interest" description="Disordered" evidence="7">
    <location>
        <begin position="820"/>
        <end position="862"/>
    </location>
</feature>
<dbReference type="EMBL" id="JAMZFT010000002">
    <property type="protein sequence ID" value="MCP1336684.1"/>
    <property type="molecule type" value="Genomic_DNA"/>
</dbReference>
<keyword evidence="5 8" id="KW-1133">Transmembrane helix</keyword>
<feature type="transmembrane region" description="Helical" evidence="8">
    <location>
        <begin position="434"/>
        <end position="451"/>
    </location>
</feature>
<evidence type="ECO:0000256" key="1">
    <source>
        <dbReference type="ARBA" id="ARBA00004651"/>
    </source>
</evidence>
<feature type="compositionally biased region" description="Acidic residues" evidence="7">
    <location>
        <begin position="853"/>
        <end position="862"/>
    </location>
</feature>
<comment type="subcellular location">
    <subcellularLocation>
        <location evidence="1">Cell membrane</location>
        <topology evidence="1">Multi-pass membrane protein</topology>
    </subcellularLocation>
</comment>
<dbReference type="Gene3D" id="2.30.30.60">
    <property type="match status" value="1"/>
</dbReference>
<evidence type="ECO:0000256" key="8">
    <source>
        <dbReference type="SAM" id="Phobius"/>
    </source>
</evidence>
<comment type="caution">
    <text evidence="12">The sequence shown here is derived from an EMBL/GenBank/DDBJ whole genome shotgun (WGS) entry which is preliminary data.</text>
</comment>
<dbReference type="SUPFAM" id="SSF82861">
    <property type="entry name" value="Mechanosensitive channel protein MscS (YggB), transmembrane region"/>
    <property type="match status" value="1"/>
</dbReference>
<dbReference type="Pfam" id="PF21082">
    <property type="entry name" value="MS_channel_3rd"/>
    <property type="match status" value="1"/>
</dbReference>
<feature type="transmembrane region" description="Helical" evidence="8">
    <location>
        <begin position="625"/>
        <end position="655"/>
    </location>
</feature>
<dbReference type="AlphaFoldDB" id="A0A9J6P9P0"/>
<reference evidence="12" key="1">
    <citation type="submission" date="2022-06" db="EMBL/GenBank/DDBJ databases">
        <title>Isolation and Genomics of Futiania mangrovii gen. nov., sp. nov., a Rare and Metabolically-versatile member in the Class Alphaproteobacteria.</title>
        <authorList>
            <person name="Liu L."/>
            <person name="Huang W.-C."/>
            <person name="Pan J."/>
            <person name="Li J."/>
            <person name="Huang Y."/>
            <person name="Du H."/>
            <person name="Liu Y."/>
            <person name="Li M."/>
        </authorList>
    </citation>
    <scope>NUCLEOTIDE SEQUENCE</scope>
    <source>
        <strain evidence="12">FT118</strain>
    </source>
</reference>
<dbReference type="InterPro" id="IPR052702">
    <property type="entry name" value="MscS-like_channel"/>
</dbReference>
<feature type="transmembrane region" description="Helical" evidence="8">
    <location>
        <begin position="463"/>
        <end position="483"/>
    </location>
</feature>
<feature type="transmembrane region" description="Helical" evidence="8">
    <location>
        <begin position="280"/>
        <end position="299"/>
    </location>
</feature>
<dbReference type="SUPFAM" id="SSF50182">
    <property type="entry name" value="Sm-like ribonucleoproteins"/>
    <property type="match status" value="1"/>
</dbReference>
<feature type="domain" description="Mechanosensitive ion channel MscS" evidence="10">
    <location>
        <begin position="642"/>
        <end position="707"/>
    </location>
</feature>
<feature type="transmembrane region" description="Helical" evidence="8">
    <location>
        <begin position="227"/>
        <end position="244"/>
    </location>
</feature>
<evidence type="ECO:0000313" key="13">
    <source>
        <dbReference type="Proteomes" id="UP001055804"/>
    </source>
</evidence>
<evidence type="ECO:0000256" key="4">
    <source>
        <dbReference type="ARBA" id="ARBA00022692"/>
    </source>
</evidence>
<feature type="transmembrane region" description="Helical" evidence="8">
    <location>
        <begin position="504"/>
        <end position="529"/>
    </location>
</feature>
<dbReference type="SUPFAM" id="SSF82689">
    <property type="entry name" value="Mechanosensitive channel protein MscS (YggB), C-terminal domain"/>
    <property type="match status" value="1"/>
</dbReference>